<dbReference type="GO" id="GO:0019843">
    <property type="term" value="F:rRNA binding"/>
    <property type="evidence" value="ECO:0007669"/>
    <property type="project" value="UniProtKB-UniRule"/>
</dbReference>
<feature type="domain" description="Small ribosomal subunit protein uS4 N-terminal" evidence="10">
    <location>
        <begin position="3"/>
        <end position="98"/>
    </location>
</feature>
<evidence type="ECO:0000256" key="4">
    <source>
        <dbReference type="ARBA" id="ARBA00022980"/>
    </source>
</evidence>
<keyword evidence="5 7" id="KW-0687">Ribonucleoprotein</keyword>
<dbReference type="PROSITE" id="PS50889">
    <property type="entry name" value="S4"/>
    <property type="match status" value="1"/>
</dbReference>
<gene>
    <name evidence="7" type="primary">rpsD</name>
    <name evidence="11" type="ORF">COT93_01935</name>
</gene>
<feature type="domain" description="RNA-binding S4" evidence="9">
    <location>
        <begin position="99"/>
        <end position="162"/>
    </location>
</feature>
<dbReference type="SMART" id="SM00363">
    <property type="entry name" value="S4"/>
    <property type="match status" value="1"/>
</dbReference>
<evidence type="ECO:0000256" key="1">
    <source>
        <dbReference type="ARBA" id="ARBA00007465"/>
    </source>
</evidence>
<evidence type="ECO:0000256" key="6">
    <source>
        <dbReference type="ARBA" id="ARBA00035254"/>
    </source>
</evidence>
<keyword evidence="4 7" id="KW-0689">Ribosomal protein</keyword>
<dbReference type="SUPFAM" id="SSF55174">
    <property type="entry name" value="Alpha-L RNA-binding motif"/>
    <property type="match status" value="1"/>
</dbReference>
<dbReference type="AlphaFoldDB" id="A0A2H0V8W3"/>
<accession>A0A2H0V8W3</accession>
<dbReference type="GO" id="GO:0003735">
    <property type="term" value="F:structural constituent of ribosome"/>
    <property type="evidence" value="ECO:0007669"/>
    <property type="project" value="InterPro"/>
</dbReference>
<evidence type="ECO:0000259" key="9">
    <source>
        <dbReference type="SMART" id="SM00363"/>
    </source>
</evidence>
<dbReference type="InterPro" id="IPR001912">
    <property type="entry name" value="Ribosomal_uS4_N"/>
</dbReference>
<dbReference type="GO" id="GO:0006412">
    <property type="term" value="P:translation"/>
    <property type="evidence" value="ECO:0007669"/>
    <property type="project" value="UniProtKB-UniRule"/>
</dbReference>
<evidence type="ECO:0000256" key="3">
    <source>
        <dbReference type="ARBA" id="ARBA00022884"/>
    </source>
</evidence>
<evidence type="ECO:0000256" key="2">
    <source>
        <dbReference type="ARBA" id="ARBA00022730"/>
    </source>
</evidence>
<dbReference type="FunFam" id="3.10.290.10:FF:000001">
    <property type="entry name" value="30S ribosomal protein S4"/>
    <property type="match status" value="1"/>
</dbReference>
<dbReference type="SMART" id="SM01390">
    <property type="entry name" value="Ribosomal_S4"/>
    <property type="match status" value="1"/>
</dbReference>
<evidence type="ECO:0000256" key="7">
    <source>
        <dbReference type="HAMAP-Rule" id="MF_01306"/>
    </source>
</evidence>
<evidence type="ECO:0000256" key="5">
    <source>
        <dbReference type="ARBA" id="ARBA00023274"/>
    </source>
</evidence>
<sequence length="209" mass="23945">MGRNIDNKCKQCRRAGEKLFLKGERCFTPKCAIIKRNYAPGFHGPKGHKRLSDYGQQLAEKQKAKKFYGLAEKQFRLTFDKAVKKVGDSGKNFLRALEMRLDNVVYRAGFATSRAAARQLVNHGHFSVNEVMTDIPSFMVKPGEVIKIKKTSEKNIYFRNSAEKLKKAERPSWLNFSADDLSVKILHEPQDTDLPLNLNIQVITEYYSK</sequence>
<keyword evidence="3 7" id="KW-0694">RNA-binding</keyword>
<dbReference type="InterPro" id="IPR036986">
    <property type="entry name" value="S4_RNA-bd_sf"/>
</dbReference>
<dbReference type="InterPro" id="IPR002942">
    <property type="entry name" value="S4_RNA-bd"/>
</dbReference>
<dbReference type="PANTHER" id="PTHR11831">
    <property type="entry name" value="30S 40S RIBOSOMAL PROTEIN"/>
    <property type="match status" value="1"/>
</dbReference>
<reference evidence="12" key="1">
    <citation type="submission" date="2017-09" db="EMBL/GenBank/DDBJ databases">
        <title>Depth-based differentiation of microbial function through sediment-hosted aquifers and enrichment of novel symbionts in the deep terrestrial subsurface.</title>
        <authorList>
            <person name="Probst A.J."/>
            <person name="Ladd B."/>
            <person name="Jarett J.K."/>
            <person name="Geller-Mcgrath D.E."/>
            <person name="Sieber C.M.K."/>
            <person name="Emerson J.B."/>
            <person name="Anantharaman K."/>
            <person name="Thomas B.C."/>
            <person name="Malmstrom R."/>
            <person name="Stieglmeier M."/>
            <person name="Klingl A."/>
            <person name="Woyke T."/>
            <person name="Ryan C.M."/>
            <person name="Banfield J.F."/>
        </authorList>
    </citation>
    <scope>NUCLEOTIDE SEQUENCE [LARGE SCALE GENOMIC DNA]</scope>
</reference>
<dbReference type="PROSITE" id="PS00632">
    <property type="entry name" value="RIBOSOMAL_S4"/>
    <property type="match status" value="1"/>
</dbReference>
<dbReference type="Pfam" id="PF01479">
    <property type="entry name" value="S4"/>
    <property type="match status" value="1"/>
</dbReference>
<dbReference type="GO" id="GO:0042274">
    <property type="term" value="P:ribosomal small subunit biogenesis"/>
    <property type="evidence" value="ECO:0007669"/>
    <property type="project" value="TreeGrafter"/>
</dbReference>
<dbReference type="NCBIfam" id="NF003717">
    <property type="entry name" value="PRK05327.1"/>
    <property type="match status" value="1"/>
</dbReference>
<comment type="subunit">
    <text evidence="7">Part of the 30S ribosomal subunit. Contacts protein S5. The interaction surface between S4 and S5 is involved in control of translational fidelity.</text>
</comment>
<evidence type="ECO:0000313" key="11">
    <source>
        <dbReference type="EMBL" id="PIR95547.1"/>
    </source>
</evidence>
<comment type="function">
    <text evidence="7">One of the primary rRNA binding proteins, it binds directly to 16S rRNA where it nucleates assembly of the body of the 30S subunit.</text>
</comment>
<name>A0A2H0V8W3_9BACT</name>
<dbReference type="EMBL" id="PFAL01000017">
    <property type="protein sequence ID" value="PIR95547.1"/>
    <property type="molecule type" value="Genomic_DNA"/>
</dbReference>
<dbReference type="GO" id="GO:0015935">
    <property type="term" value="C:small ribosomal subunit"/>
    <property type="evidence" value="ECO:0007669"/>
    <property type="project" value="InterPro"/>
</dbReference>
<organism evidence="11 12">
    <name type="scientific">Candidatus Falkowbacteria bacterium CG10_big_fil_rev_8_21_14_0_10_37_18</name>
    <dbReference type="NCBI Taxonomy" id="1974562"/>
    <lineage>
        <taxon>Bacteria</taxon>
        <taxon>Candidatus Falkowiibacteriota</taxon>
    </lineage>
</organism>
<dbReference type="Gene3D" id="3.10.290.10">
    <property type="entry name" value="RNA-binding S4 domain"/>
    <property type="match status" value="1"/>
</dbReference>
<keyword evidence="2 7" id="KW-0699">rRNA-binding</keyword>
<dbReference type="Proteomes" id="UP000229972">
    <property type="component" value="Unassembled WGS sequence"/>
</dbReference>
<proteinExistence type="inferred from homology"/>
<protein>
    <recommendedName>
        <fullName evidence="6 7">Small ribosomal subunit protein uS4</fullName>
    </recommendedName>
</protein>
<dbReference type="InterPro" id="IPR005709">
    <property type="entry name" value="Ribosomal_uS4_bac-type"/>
</dbReference>
<evidence type="ECO:0000313" key="12">
    <source>
        <dbReference type="Proteomes" id="UP000229972"/>
    </source>
</evidence>
<comment type="similarity">
    <text evidence="1 7 8">Belongs to the universal ribosomal protein uS4 family.</text>
</comment>
<dbReference type="InterPro" id="IPR018079">
    <property type="entry name" value="Ribosomal_uS4_CS"/>
</dbReference>
<comment type="function">
    <text evidence="7">With S5 and S12 plays an important role in translational accuracy.</text>
</comment>
<dbReference type="Gene3D" id="1.10.1050.10">
    <property type="entry name" value="Ribosomal Protein S4 Delta 41, Chain A, domain 1"/>
    <property type="match status" value="1"/>
</dbReference>
<dbReference type="CDD" id="cd00165">
    <property type="entry name" value="S4"/>
    <property type="match status" value="1"/>
</dbReference>
<evidence type="ECO:0000256" key="8">
    <source>
        <dbReference type="RuleBase" id="RU003699"/>
    </source>
</evidence>
<dbReference type="InterPro" id="IPR022801">
    <property type="entry name" value="Ribosomal_uS4"/>
</dbReference>
<dbReference type="NCBIfam" id="TIGR01017">
    <property type="entry name" value="rpsD_bact"/>
    <property type="match status" value="1"/>
</dbReference>
<dbReference type="PANTHER" id="PTHR11831:SF4">
    <property type="entry name" value="SMALL RIBOSOMAL SUBUNIT PROTEIN US4M"/>
    <property type="match status" value="1"/>
</dbReference>
<dbReference type="HAMAP" id="MF_01306_B">
    <property type="entry name" value="Ribosomal_uS4_B"/>
    <property type="match status" value="1"/>
</dbReference>
<dbReference type="Pfam" id="PF00163">
    <property type="entry name" value="Ribosomal_S4"/>
    <property type="match status" value="1"/>
</dbReference>
<comment type="caution">
    <text evidence="11">The sequence shown here is derived from an EMBL/GenBank/DDBJ whole genome shotgun (WGS) entry which is preliminary data.</text>
</comment>
<evidence type="ECO:0000259" key="10">
    <source>
        <dbReference type="SMART" id="SM01390"/>
    </source>
</evidence>